<reference evidence="3 4" key="1">
    <citation type="journal article" date="2009" name="Nature">
        <title>Evolution of pathogenicity and sexual reproduction in eight Candida genomes.</title>
        <authorList>
            <person name="Butler G."/>
            <person name="Rasmussen M.D."/>
            <person name="Lin M.F."/>
            <person name="Santos M.A."/>
            <person name="Sakthikumar S."/>
            <person name="Munro C.A."/>
            <person name="Rheinbay E."/>
            <person name="Grabherr M."/>
            <person name="Forche A."/>
            <person name="Reedy J.L."/>
            <person name="Agrafioti I."/>
            <person name="Arnaud M.B."/>
            <person name="Bates S."/>
            <person name="Brown A.J."/>
            <person name="Brunke S."/>
            <person name="Costanzo M.C."/>
            <person name="Fitzpatrick D.A."/>
            <person name="de Groot P.W."/>
            <person name="Harris D."/>
            <person name="Hoyer L.L."/>
            <person name="Hube B."/>
            <person name="Klis F.M."/>
            <person name="Kodira C."/>
            <person name="Lennard N."/>
            <person name="Logue M.E."/>
            <person name="Martin R."/>
            <person name="Neiman A.M."/>
            <person name="Nikolaou E."/>
            <person name="Quail M.A."/>
            <person name="Quinn J."/>
            <person name="Santos M.C."/>
            <person name="Schmitzberger F.F."/>
            <person name="Sherlock G."/>
            <person name="Shah P."/>
            <person name="Silverstein K.A."/>
            <person name="Skrzypek M.S."/>
            <person name="Soll D."/>
            <person name="Staggs R."/>
            <person name="Stansfield I."/>
            <person name="Stumpf M.P."/>
            <person name="Sudbery P.E."/>
            <person name="Srikantha T."/>
            <person name="Zeng Q."/>
            <person name="Berman J."/>
            <person name="Berriman M."/>
            <person name="Heitman J."/>
            <person name="Gow N.A."/>
            <person name="Lorenz M.C."/>
            <person name="Birren B.W."/>
            <person name="Kellis M."/>
            <person name="Cuomo C.A."/>
        </authorList>
    </citation>
    <scope>NUCLEOTIDE SEQUENCE [LARGE SCALE GENOMIC DNA]</scope>
    <source>
        <strain evidence="4">ATCC MYA-3404 / T1</strain>
    </source>
</reference>
<keyword evidence="4" id="KW-1185">Reference proteome</keyword>
<dbReference type="Proteomes" id="UP000002037">
    <property type="component" value="Unassembled WGS sequence"/>
</dbReference>
<dbReference type="eggNOG" id="ENOG502QTI4">
    <property type="taxonomic scope" value="Eukaryota"/>
</dbReference>
<dbReference type="RefSeq" id="XP_002547227.1">
    <property type="nucleotide sequence ID" value="XM_002547181.1"/>
</dbReference>
<feature type="compositionally biased region" description="Low complexity" evidence="1">
    <location>
        <begin position="47"/>
        <end position="62"/>
    </location>
</feature>
<protein>
    <submittedName>
        <fullName evidence="3">Uncharacterized protein</fullName>
    </submittedName>
</protein>
<gene>
    <name evidence="3" type="ORF">CTRG_01533</name>
</gene>
<feature type="compositionally biased region" description="Basic residues" evidence="1">
    <location>
        <begin position="220"/>
        <end position="229"/>
    </location>
</feature>
<dbReference type="GO" id="GO:0006998">
    <property type="term" value="P:nuclear envelope organization"/>
    <property type="evidence" value="ECO:0007669"/>
    <property type="project" value="TreeGrafter"/>
</dbReference>
<dbReference type="PANTHER" id="PTHR28249:SF1">
    <property type="entry name" value="SPORULATION-SPECIFIC PROTEIN SPO7"/>
    <property type="match status" value="1"/>
</dbReference>
<dbReference type="PANTHER" id="PTHR28249">
    <property type="entry name" value="SPORULATION-SPECIFIC PROTEIN SPO7"/>
    <property type="match status" value="1"/>
</dbReference>
<evidence type="ECO:0000256" key="2">
    <source>
        <dbReference type="SAM" id="Phobius"/>
    </source>
</evidence>
<dbReference type="OrthoDB" id="5599171at2759"/>
<organism evidence="3 4">
    <name type="scientific">Candida tropicalis (strain ATCC MYA-3404 / T1)</name>
    <name type="common">Yeast</name>
    <dbReference type="NCBI Taxonomy" id="294747"/>
    <lineage>
        <taxon>Eukaryota</taxon>
        <taxon>Fungi</taxon>
        <taxon>Dikarya</taxon>
        <taxon>Ascomycota</taxon>
        <taxon>Saccharomycotina</taxon>
        <taxon>Pichiomycetes</taxon>
        <taxon>Debaryomycetaceae</taxon>
        <taxon>Candida/Lodderomyces clade</taxon>
        <taxon>Candida</taxon>
    </lineage>
</organism>
<dbReference type="Pfam" id="PF03907">
    <property type="entry name" value="Spo7"/>
    <property type="match status" value="1"/>
</dbReference>
<feature type="compositionally biased region" description="Basic and acidic residues" evidence="1">
    <location>
        <begin position="506"/>
        <end position="517"/>
    </location>
</feature>
<feature type="compositionally biased region" description="Low complexity" evidence="1">
    <location>
        <begin position="87"/>
        <end position="104"/>
    </location>
</feature>
<dbReference type="GO" id="GO:0071595">
    <property type="term" value="C:Nem1-Spo7 phosphatase complex"/>
    <property type="evidence" value="ECO:0007669"/>
    <property type="project" value="TreeGrafter"/>
</dbReference>
<sequence length="532" mass="60289">MEISSNSFIQQKEEEEVDRSNSMSSLNSSSISEDRLAHENELDEMASSPTSSINYLSSSSTKSPPPSPSPGSSPRLASTKQILKMMELSSTTPSSLSTESVVLSDSDEKSSLDFESERGLKTPTKNTHRKSFSPPSSDDDEEGVIDLTRLRISSPDVNRRRKKSRKSRSEQQEENEDADDEGNTGKKSRRSSTSLSPTRKSRRTRDNSSTPDSETNKSTSTRRRLRRKSRDSDRTNRSEFFGTGYTSMPTSGKVFRNLLILEESLRQQVIQQRAMRRKYLTFLSILCSIIAALSHHLFIMDNSSTGTLRVILQFCLLATITTLLLYHLSGEYQKTIVLPRRFLSSTNQGIRQLNVRLVKIKTPFVDKVTDFIREISLAIINFDLNIFHKLFPGCIQNKNSRIEVFLVTCQSQCQPRIGVTDVKLVLNARVFNTNIREGWEMYRSEFWINEGIRRRNNMLAFCNDSGATKNVSLKRRKRKSVTPNKPQPVTATLSEQNLQKLSQGFDDSKFESDRNLRSESSSPLRSETLVSG</sequence>
<dbReference type="GeneID" id="8300747"/>
<feature type="compositionally biased region" description="Low complexity" evidence="1">
    <location>
        <begin position="20"/>
        <end position="31"/>
    </location>
</feature>
<dbReference type="KEGG" id="ctp:CTRG_01533"/>
<keyword evidence="2" id="KW-0812">Transmembrane</keyword>
<dbReference type="VEuPathDB" id="FungiDB:CTRG_01533"/>
<proteinExistence type="predicted"/>
<evidence type="ECO:0000313" key="3">
    <source>
        <dbReference type="EMBL" id="EER34672.1"/>
    </source>
</evidence>
<dbReference type="AlphaFoldDB" id="C5M6Q2"/>
<feature type="compositionally biased region" description="Polar residues" evidence="1">
    <location>
        <begin position="1"/>
        <end position="10"/>
    </location>
</feature>
<dbReference type="HOGENOM" id="CLU_030111_0_0_1"/>
<feature type="compositionally biased region" description="Polar residues" evidence="1">
    <location>
        <begin position="481"/>
        <end position="502"/>
    </location>
</feature>
<dbReference type="EMBL" id="GG692396">
    <property type="protein sequence ID" value="EER34672.1"/>
    <property type="molecule type" value="Genomic_DNA"/>
</dbReference>
<feature type="compositionally biased region" description="Acidic residues" evidence="1">
    <location>
        <begin position="172"/>
        <end position="182"/>
    </location>
</feature>
<feature type="region of interest" description="Disordered" evidence="1">
    <location>
        <begin position="1"/>
        <end position="245"/>
    </location>
</feature>
<feature type="region of interest" description="Disordered" evidence="1">
    <location>
        <begin position="472"/>
        <end position="532"/>
    </location>
</feature>
<feature type="transmembrane region" description="Helical" evidence="2">
    <location>
        <begin position="279"/>
        <end position="298"/>
    </location>
</feature>
<feature type="compositionally biased region" description="Basic and acidic residues" evidence="1">
    <location>
        <begin position="106"/>
        <end position="120"/>
    </location>
</feature>
<feature type="compositionally biased region" description="Low complexity" evidence="1">
    <location>
        <begin position="518"/>
        <end position="532"/>
    </location>
</feature>
<keyword evidence="2" id="KW-0472">Membrane</keyword>
<dbReference type="GO" id="GO:0019888">
    <property type="term" value="F:protein phosphatase regulator activity"/>
    <property type="evidence" value="ECO:0007669"/>
    <property type="project" value="InterPro"/>
</dbReference>
<evidence type="ECO:0000256" key="1">
    <source>
        <dbReference type="SAM" id="MobiDB-lite"/>
    </source>
</evidence>
<evidence type="ECO:0000313" key="4">
    <source>
        <dbReference type="Proteomes" id="UP000002037"/>
    </source>
</evidence>
<dbReference type="InterPro" id="IPR005605">
    <property type="entry name" value="Spo7"/>
</dbReference>
<dbReference type="GO" id="GO:0004721">
    <property type="term" value="F:phosphoprotein phosphatase activity"/>
    <property type="evidence" value="ECO:0007669"/>
    <property type="project" value="TreeGrafter"/>
</dbReference>
<keyword evidence="2" id="KW-1133">Transmembrane helix</keyword>
<name>C5M6Q2_CANTT</name>
<dbReference type="STRING" id="294747.C5M6Q2"/>
<feature type="transmembrane region" description="Helical" evidence="2">
    <location>
        <begin position="310"/>
        <end position="328"/>
    </location>
</feature>
<accession>C5M6Q2</accession>